<dbReference type="InterPro" id="IPR023042">
    <property type="entry name" value="Peptidase_M17_leu_NH2_pept"/>
</dbReference>
<evidence type="ECO:0000256" key="8">
    <source>
        <dbReference type="HAMAP-Rule" id="MF_00181"/>
    </source>
</evidence>
<keyword evidence="8" id="KW-0464">Manganese</keyword>
<keyword evidence="8" id="KW-0963">Cytoplasm</keyword>
<dbReference type="Proteomes" id="UP001575652">
    <property type="component" value="Unassembled WGS sequence"/>
</dbReference>
<dbReference type="PROSITE" id="PS00631">
    <property type="entry name" value="CYTOSOL_AP"/>
    <property type="match status" value="1"/>
</dbReference>
<evidence type="ECO:0000256" key="4">
    <source>
        <dbReference type="ARBA" id="ARBA00022438"/>
    </source>
</evidence>
<dbReference type="GO" id="GO:0004177">
    <property type="term" value="F:aminopeptidase activity"/>
    <property type="evidence" value="ECO:0007669"/>
    <property type="project" value="UniProtKB-KW"/>
</dbReference>
<dbReference type="Pfam" id="PF00883">
    <property type="entry name" value="Peptidase_M17"/>
    <property type="match status" value="1"/>
</dbReference>
<dbReference type="SUPFAM" id="SSF52949">
    <property type="entry name" value="Macro domain-like"/>
    <property type="match status" value="1"/>
</dbReference>
<dbReference type="InterPro" id="IPR043472">
    <property type="entry name" value="Macro_dom-like"/>
</dbReference>
<dbReference type="Pfam" id="PF02789">
    <property type="entry name" value="Peptidase_M17_N"/>
    <property type="match status" value="1"/>
</dbReference>
<comment type="catalytic activity">
    <reaction evidence="2 8">
        <text>Release of an N-terminal amino acid, preferentially leucine, but not glutamic or aspartic acids.</text>
        <dbReference type="EC" id="3.4.11.10"/>
    </reaction>
</comment>
<keyword evidence="6 8" id="KW-0378">Hydrolase</keyword>
<feature type="binding site" evidence="8">
    <location>
        <position position="355"/>
    </location>
    <ligand>
        <name>Mn(2+)</name>
        <dbReference type="ChEBI" id="CHEBI:29035"/>
        <label>2</label>
    </ligand>
</feature>
<organism evidence="10 11">
    <name type="scientific">Arthrobacter halodurans</name>
    <dbReference type="NCBI Taxonomy" id="516699"/>
    <lineage>
        <taxon>Bacteria</taxon>
        <taxon>Bacillati</taxon>
        <taxon>Actinomycetota</taxon>
        <taxon>Actinomycetes</taxon>
        <taxon>Micrococcales</taxon>
        <taxon>Micrococcaceae</taxon>
        <taxon>Arthrobacter</taxon>
    </lineage>
</organism>
<dbReference type="Gene3D" id="3.40.220.10">
    <property type="entry name" value="Leucine Aminopeptidase, subunit E, domain 1"/>
    <property type="match status" value="1"/>
</dbReference>
<evidence type="ECO:0000256" key="5">
    <source>
        <dbReference type="ARBA" id="ARBA00022670"/>
    </source>
</evidence>
<dbReference type="InterPro" id="IPR008283">
    <property type="entry name" value="Peptidase_M17_N"/>
</dbReference>
<evidence type="ECO:0000256" key="2">
    <source>
        <dbReference type="ARBA" id="ARBA00000967"/>
    </source>
</evidence>
<dbReference type="EMBL" id="JBHDLJ010000001">
    <property type="protein sequence ID" value="MFB0833342.1"/>
    <property type="molecule type" value="Genomic_DNA"/>
</dbReference>
<reference evidence="10 11" key="1">
    <citation type="submission" date="2024-09" db="EMBL/GenBank/DDBJ databases">
        <authorList>
            <person name="Salinas-Garcia M.A."/>
            <person name="Prieme A."/>
        </authorList>
    </citation>
    <scope>NUCLEOTIDE SEQUENCE [LARGE SCALE GENOMIC DNA]</scope>
    <source>
        <strain evidence="10 11">DSM 21081</strain>
    </source>
</reference>
<dbReference type="PRINTS" id="PR00481">
    <property type="entry name" value="LAMNOPPTDASE"/>
</dbReference>
<dbReference type="PANTHER" id="PTHR11963:SF23">
    <property type="entry name" value="CYTOSOL AMINOPEPTIDASE"/>
    <property type="match status" value="1"/>
</dbReference>
<comment type="similarity">
    <text evidence="3 8">Belongs to the peptidase M17 family.</text>
</comment>
<proteinExistence type="inferred from homology"/>
<comment type="catalytic activity">
    <reaction evidence="1 8">
        <text>Release of an N-terminal amino acid, Xaa-|-Yaa-, in which Xaa is preferably Leu, but may be other amino acids including Pro although not Arg or Lys, and Yaa may be Pro. Amino acid amides and methyl esters are also readily hydrolyzed, but rates on arylamides are exceedingly low.</text>
        <dbReference type="EC" id="3.4.11.1"/>
    </reaction>
</comment>
<dbReference type="NCBIfam" id="NF002073">
    <property type="entry name" value="PRK00913.1-2"/>
    <property type="match status" value="1"/>
</dbReference>
<evidence type="ECO:0000259" key="9">
    <source>
        <dbReference type="PROSITE" id="PS00631"/>
    </source>
</evidence>
<feature type="binding site" evidence="8">
    <location>
        <position position="353"/>
    </location>
    <ligand>
        <name>Mn(2+)</name>
        <dbReference type="ChEBI" id="CHEBI:29035"/>
        <label>1</label>
    </ligand>
</feature>
<accession>A0ABV4UJ63</accession>
<comment type="subcellular location">
    <subcellularLocation>
        <location evidence="8">Cytoplasm</location>
    </subcellularLocation>
</comment>
<gene>
    <name evidence="8" type="primary">pepA</name>
    <name evidence="10" type="ORF">ACETWP_01970</name>
</gene>
<comment type="function">
    <text evidence="7 8">Presumably involved in the processing and regular turnover of intracellular proteins. Catalyzes the removal of unsubstituted N-terminal amino acids from various peptides.</text>
</comment>
<evidence type="ECO:0000256" key="1">
    <source>
        <dbReference type="ARBA" id="ARBA00000135"/>
    </source>
</evidence>
<comment type="caution">
    <text evidence="10">The sequence shown here is derived from an EMBL/GenBank/DDBJ whole genome shotgun (WGS) entry which is preliminary data.</text>
</comment>
<keyword evidence="5 8" id="KW-0645">Protease</keyword>
<feature type="domain" description="Cytosol aminopeptidase" evidence="9">
    <location>
        <begin position="351"/>
        <end position="358"/>
    </location>
</feature>
<keyword evidence="8" id="KW-0479">Metal-binding</keyword>
<evidence type="ECO:0000256" key="6">
    <source>
        <dbReference type="ARBA" id="ARBA00022801"/>
    </source>
</evidence>
<feature type="binding site" evidence="8">
    <location>
        <position position="294"/>
    </location>
    <ligand>
        <name>Mn(2+)</name>
        <dbReference type="ChEBI" id="CHEBI:29035"/>
        <label>2</label>
    </ligand>
</feature>
<dbReference type="HAMAP" id="MF_00181">
    <property type="entry name" value="Cytosol_peptidase_M17"/>
    <property type="match status" value="1"/>
</dbReference>
<feature type="active site" evidence="8">
    <location>
        <position position="357"/>
    </location>
</feature>
<evidence type="ECO:0000256" key="7">
    <source>
        <dbReference type="ARBA" id="ARBA00049972"/>
    </source>
</evidence>
<evidence type="ECO:0000313" key="10">
    <source>
        <dbReference type="EMBL" id="MFB0833342.1"/>
    </source>
</evidence>
<feature type="active site" evidence="8">
    <location>
        <position position="283"/>
    </location>
</feature>
<evidence type="ECO:0000313" key="11">
    <source>
        <dbReference type="Proteomes" id="UP001575652"/>
    </source>
</evidence>
<dbReference type="InterPro" id="IPR011356">
    <property type="entry name" value="Leucine_aapep/pepB"/>
</dbReference>
<feature type="binding site" evidence="8">
    <location>
        <position position="276"/>
    </location>
    <ligand>
        <name>Mn(2+)</name>
        <dbReference type="ChEBI" id="CHEBI:29035"/>
        <label>1</label>
    </ligand>
</feature>
<dbReference type="EC" id="3.4.11.10" evidence="8"/>
<feature type="binding site" evidence="8">
    <location>
        <position position="271"/>
    </location>
    <ligand>
        <name>Mn(2+)</name>
        <dbReference type="ChEBI" id="CHEBI:29035"/>
        <label>2</label>
    </ligand>
</feature>
<dbReference type="PANTHER" id="PTHR11963">
    <property type="entry name" value="LEUCINE AMINOPEPTIDASE-RELATED"/>
    <property type="match status" value="1"/>
</dbReference>
<evidence type="ECO:0000256" key="3">
    <source>
        <dbReference type="ARBA" id="ARBA00009528"/>
    </source>
</evidence>
<protein>
    <recommendedName>
        <fullName evidence="8">Probable cytosol aminopeptidase</fullName>
        <ecNumber evidence="8">3.4.11.1</ecNumber>
    </recommendedName>
    <alternativeName>
        <fullName evidence="8">Leucine aminopeptidase</fullName>
        <shortName evidence="8">LAP</shortName>
        <ecNumber evidence="8">3.4.11.10</ecNumber>
    </alternativeName>
    <alternativeName>
        <fullName evidence="8">Leucyl aminopeptidase</fullName>
    </alternativeName>
</protein>
<dbReference type="EC" id="3.4.11.1" evidence="8"/>
<sequence length="509" mass="52331">MINASELKLTAVSADIKRVTADALVIGVARDTSGDRAVPRLVGSPLPQIETDALEASLGALGLTGAADEVRRLPATDSIKAGVLVLTGLGPVDGELVGTEALRRAAGSAARQLTGLSRVVFALPAPTVEAAAAVAEGVALGAYSFGSHRSKSNAAEKGPLTEAVVATAASTDRALPAALKRAAVVGRAVRGVRDLVNTAPNVLYPESFAQAARDAAKPLPVKVTVLDEKRLEKDGYGGLMGVGRGSSRPPRLVKVDYSPARAEAHVALVGKGITFDTGGISLKPAANMHQMKSDMAGAATVLQAVLAIAELGLPVRATAWLCLAENMPSGSASRPGDVVTMFGGKTVEILNTDAEGRLVMADGLVAAAEDKPDVVIDVATLTGAQLIALGNRTAGIMGDDEVRDALKAASDRAGETAWPMPLPEELRPSIDSQVADLANIGERHGGMMTAAVFLREFVGEVDGRKIPWAHLDIAGPAFNDGAAYGYTPKNATGSTLRTLLAYAEELAAR</sequence>
<dbReference type="RefSeq" id="WP_373970499.1">
    <property type="nucleotide sequence ID" value="NZ_JBHDLJ010000001.1"/>
</dbReference>
<feature type="binding site" evidence="8">
    <location>
        <position position="355"/>
    </location>
    <ligand>
        <name>Mn(2+)</name>
        <dbReference type="ChEBI" id="CHEBI:29035"/>
        <label>1</label>
    </ligand>
</feature>
<keyword evidence="4 8" id="KW-0031">Aminopeptidase</keyword>
<dbReference type="CDD" id="cd00433">
    <property type="entry name" value="Peptidase_M17"/>
    <property type="match status" value="1"/>
</dbReference>
<name>A0ABV4UJ63_9MICC</name>
<dbReference type="InterPro" id="IPR000819">
    <property type="entry name" value="Peptidase_M17_C"/>
</dbReference>
<dbReference type="Gene3D" id="3.40.630.10">
    <property type="entry name" value="Zn peptidases"/>
    <property type="match status" value="1"/>
</dbReference>
<dbReference type="SUPFAM" id="SSF53187">
    <property type="entry name" value="Zn-dependent exopeptidases"/>
    <property type="match status" value="1"/>
</dbReference>
<keyword evidence="11" id="KW-1185">Reference proteome</keyword>
<comment type="cofactor">
    <cofactor evidence="8">
        <name>Mn(2+)</name>
        <dbReference type="ChEBI" id="CHEBI:29035"/>
    </cofactor>
    <text evidence="8">Binds 2 manganese ions per subunit.</text>
</comment>
<feature type="binding site" evidence="8">
    <location>
        <position position="276"/>
    </location>
    <ligand>
        <name>Mn(2+)</name>
        <dbReference type="ChEBI" id="CHEBI:29035"/>
        <label>2</label>
    </ligand>
</feature>